<dbReference type="PANTHER" id="PTHR12526:SF609">
    <property type="entry name" value="LIPOPOLYSACCHARIDE BIOSYNTHESIS PROTEIN"/>
    <property type="match status" value="1"/>
</dbReference>
<dbReference type="GO" id="GO:0016757">
    <property type="term" value="F:glycosyltransferase activity"/>
    <property type="evidence" value="ECO:0007669"/>
    <property type="project" value="InterPro"/>
</dbReference>
<dbReference type="Pfam" id="PF00534">
    <property type="entry name" value="Glycos_transf_1"/>
    <property type="match status" value="1"/>
</dbReference>
<dbReference type="AlphaFoldDB" id="A0A2V5K4V5"/>
<evidence type="ECO:0000313" key="4">
    <source>
        <dbReference type="Proteomes" id="UP000247476"/>
    </source>
</evidence>
<feature type="domain" description="Glycosyl transferase family 1" evidence="1">
    <location>
        <begin position="213"/>
        <end position="372"/>
    </location>
</feature>
<gene>
    <name evidence="3" type="ORF">DLM86_18175</name>
</gene>
<dbReference type="InterPro" id="IPR028098">
    <property type="entry name" value="Glyco_trans_4-like_N"/>
</dbReference>
<evidence type="ECO:0000259" key="1">
    <source>
        <dbReference type="Pfam" id="PF00534"/>
    </source>
</evidence>
<dbReference type="OrthoDB" id="9811902at2"/>
<proteinExistence type="predicted"/>
<keyword evidence="3" id="KW-0808">Transferase</keyword>
<dbReference type="RefSeq" id="WP_110841483.1">
    <property type="nucleotide sequence ID" value="NZ_QJVJ01000008.1"/>
</dbReference>
<dbReference type="PANTHER" id="PTHR12526">
    <property type="entry name" value="GLYCOSYLTRANSFERASE"/>
    <property type="match status" value="1"/>
</dbReference>
<keyword evidence="4" id="KW-1185">Reference proteome</keyword>
<accession>A0A2V5K4V5</accession>
<dbReference type="SUPFAM" id="SSF53756">
    <property type="entry name" value="UDP-Glycosyltransferase/glycogen phosphorylase"/>
    <property type="match status" value="1"/>
</dbReference>
<reference evidence="3 4" key="1">
    <citation type="submission" date="2018-05" db="EMBL/GenBank/DDBJ databases">
        <title>Paenibacillus flagellatus sp. nov., isolated from selenium mineral soil.</title>
        <authorList>
            <person name="Dai X."/>
        </authorList>
    </citation>
    <scope>NUCLEOTIDE SEQUENCE [LARGE SCALE GENOMIC DNA]</scope>
    <source>
        <strain evidence="3 4">DXL2</strain>
    </source>
</reference>
<dbReference type="EMBL" id="QJVJ01000008">
    <property type="protein sequence ID" value="PYI52934.1"/>
    <property type="molecule type" value="Genomic_DNA"/>
</dbReference>
<evidence type="ECO:0000259" key="2">
    <source>
        <dbReference type="Pfam" id="PF13439"/>
    </source>
</evidence>
<feature type="domain" description="Glycosyltransferase subfamily 4-like N-terminal" evidence="2">
    <location>
        <begin position="17"/>
        <end position="193"/>
    </location>
</feature>
<organism evidence="3 4">
    <name type="scientific">Paenibacillus flagellatus</name>
    <dbReference type="NCBI Taxonomy" id="2211139"/>
    <lineage>
        <taxon>Bacteria</taxon>
        <taxon>Bacillati</taxon>
        <taxon>Bacillota</taxon>
        <taxon>Bacilli</taxon>
        <taxon>Bacillales</taxon>
        <taxon>Paenibacillaceae</taxon>
        <taxon>Paenibacillus</taxon>
    </lineage>
</organism>
<evidence type="ECO:0000313" key="3">
    <source>
        <dbReference type="EMBL" id="PYI52934.1"/>
    </source>
</evidence>
<dbReference type="InterPro" id="IPR001296">
    <property type="entry name" value="Glyco_trans_1"/>
</dbReference>
<sequence>MKILVICQYFHPEQFRVNDICFELAKSGYELTVLTGLPNYPSGVVDRKYRGFRNRKEVINGVQVFRSWLIGRGNNKISLALNYISFALSAIIKTFSFKKNFDLILIYQLSPITMALPGIMLKKMIKKPLVLYCHDLWPESIASAGISSNSKIYSLVYKLSRWIYMQSDEIFTSSKMFEQYFREVLEIQKPITHLPVYAESLFESVVMKKKDAQECNLLFAGNIGEMQNVETILYAANELKNEPYIKFHIVGGGSSLNKCEELCGRLGIKNVFFYGQHPVNEMPRFYAMADAFLITLKANKVISYTLPNKVQSYMAAGKPIIGAINGETQSLIKEAKCGLCGAAEDYKELAANIRKFVEEKEMQPIYGQNARKYYDNHFSKQIFMQRLKELLKNSSNWEV</sequence>
<comment type="caution">
    <text evidence="3">The sequence shown here is derived from an EMBL/GenBank/DDBJ whole genome shotgun (WGS) entry which is preliminary data.</text>
</comment>
<protein>
    <submittedName>
        <fullName evidence="3">Glycosyltransferase WbuB</fullName>
    </submittedName>
</protein>
<name>A0A2V5K4V5_9BACL</name>
<dbReference type="Proteomes" id="UP000247476">
    <property type="component" value="Unassembled WGS sequence"/>
</dbReference>
<dbReference type="Pfam" id="PF13439">
    <property type="entry name" value="Glyco_transf_4"/>
    <property type="match status" value="1"/>
</dbReference>
<dbReference type="CDD" id="cd03794">
    <property type="entry name" value="GT4_WbuB-like"/>
    <property type="match status" value="1"/>
</dbReference>
<dbReference type="Gene3D" id="3.40.50.2000">
    <property type="entry name" value="Glycogen Phosphorylase B"/>
    <property type="match status" value="2"/>
</dbReference>